<protein>
    <submittedName>
        <fullName evidence="1">Uncharacterized protein</fullName>
    </submittedName>
</protein>
<proteinExistence type="predicted"/>
<evidence type="ECO:0000313" key="1">
    <source>
        <dbReference type="EMBL" id="KAG0445483.1"/>
    </source>
</evidence>
<comment type="caution">
    <text evidence="1">The sequence shown here is derived from an EMBL/GenBank/DDBJ whole genome shotgun (WGS) entry which is preliminary data.</text>
</comment>
<sequence>MERSPPSSVSRAVGRRGRHRRDRRGGPGQNRIPGSGRCSPAPFTATPVGSSVTIWTSQKCTELPPFYGSRNPWGDQRRRSRGRHSTASAGLSVAAR</sequence>
<dbReference type="Proteomes" id="UP000805193">
    <property type="component" value="Unassembled WGS sequence"/>
</dbReference>
<accession>A0AC60R3K0</accession>
<organism evidence="1 2">
    <name type="scientific">Ixodes persulcatus</name>
    <name type="common">Taiga tick</name>
    <dbReference type="NCBI Taxonomy" id="34615"/>
    <lineage>
        <taxon>Eukaryota</taxon>
        <taxon>Metazoa</taxon>
        <taxon>Ecdysozoa</taxon>
        <taxon>Arthropoda</taxon>
        <taxon>Chelicerata</taxon>
        <taxon>Arachnida</taxon>
        <taxon>Acari</taxon>
        <taxon>Parasitiformes</taxon>
        <taxon>Ixodida</taxon>
        <taxon>Ixodoidea</taxon>
        <taxon>Ixodidae</taxon>
        <taxon>Ixodinae</taxon>
        <taxon>Ixodes</taxon>
    </lineage>
</organism>
<dbReference type="EMBL" id="JABSTQ010000317">
    <property type="protein sequence ID" value="KAG0445483.1"/>
    <property type="molecule type" value="Genomic_DNA"/>
</dbReference>
<keyword evidence="2" id="KW-1185">Reference proteome</keyword>
<reference evidence="1 2" key="1">
    <citation type="journal article" date="2020" name="Cell">
        <title>Large-Scale Comparative Analyses of Tick Genomes Elucidate Their Genetic Diversity and Vector Capacities.</title>
        <authorList>
            <consortium name="Tick Genome and Microbiome Consortium (TIGMIC)"/>
            <person name="Jia N."/>
            <person name="Wang J."/>
            <person name="Shi W."/>
            <person name="Du L."/>
            <person name="Sun Y."/>
            <person name="Zhan W."/>
            <person name="Jiang J.F."/>
            <person name="Wang Q."/>
            <person name="Zhang B."/>
            <person name="Ji P."/>
            <person name="Bell-Sakyi L."/>
            <person name="Cui X.M."/>
            <person name="Yuan T.T."/>
            <person name="Jiang B.G."/>
            <person name="Yang W.F."/>
            <person name="Lam T.T."/>
            <person name="Chang Q.C."/>
            <person name="Ding S.J."/>
            <person name="Wang X.J."/>
            <person name="Zhu J.G."/>
            <person name="Ruan X.D."/>
            <person name="Zhao L."/>
            <person name="Wei J.T."/>
            <person name="Ye R.Z."/>
            <person name="Que T.C."/>
            <person name="Du C.H."/>
            <person name="Zhou Y.H."/>
            <person name="Cheng J.X."/>
            <person name="Dai P.F."/>
            <person name="Guo W.B."/>
            <person name="Han X.H."/>
            <person name="Huang E.J."/>
            <person name="Li L.F."/>
            <person name="Wei W."/>
            <person name="Gao Y.C."/>
            <person name="Liu J.Z."/>
            <person name="Shao H.Z."/>
            <person name="Wang X."/>
            <person name="Wang C.C."/>
            <person name="Yang T.C."/>
            <person name="Huo Q.B."/>
            <person name="Li W."/>
            <person name="Chen H.Y."/>
            <person name="Chen S.E."/>
            <person name="Zhou L.G."/>
            <person name="Ni X.B."/>
            <person name="Tian J.H."/>
            <person name="Sheng Y."/>
            <person name="Liu T."/>
            <person name="Pan Y.S."/>
            <person name="Xia L.Y."/>
            <person name="Li J."/>
            <person name="Zhao F."/>
            <person name="Cao W.C."/>
        </authorList>
    </citation>
    <scope>NUCLEOTIDE SEQUENCE [LARGE SCALE GENOMIC DNA]</scope>
    <source>
        <strain evidence="1">Iper-2018</strain>
    </source>
</reference>
<gene>
    <name evidence="1" type="ORF">HPB47_014741</name>
</gene>
<evidence type="ECO:0000313" key="2">
    <source>
        <dbReference type="Proteomes" id="UP000805193"/>
    </source>
</evidence>
<name>A0AC60R3K0_IXOPE</name>